<dbReference type="GO" id="GO:0030490">
    <property type="term" value="P:maturation of SSU-rRNA"/>
    <property type="evidence" value="ECO:0007669"/>
    <property type="project" value="TreeGrafter"/>
</dbReference>
<feature type="compositionally biased region" description="Acidic residues" evidence="6">
    <location>
        <begin position="74"/>
        <end position="89"/>
    </location>
</feature>
<dbReference type="AlphaFoldDB" id="A0A812LS37"/>
<keyword evidence="5" id="KW-0949">S-adenosyl-L-methionine</keyword>
<gene>
    <name evidence="8" type="ORF">SPIL2461_LOCUS4772</name>
</gene>
<evidence type="ECO:0000259" key="7">
    <source>
        <dbReference type="Pfam" id="PF04034"/>
    </source>
</evidence>
<evidence type="ECO:0000313" key="9">
    <source>
        <dbReference type="Proteomes" id="UP000649617"/>
    </source>
</evidence>
<proteinExistence type="predicted"/>
<organism evidence="8 9">
    <name type="scientific">Symbiodinium pilosum</name>
    <name type="common">Dinoflagellate</name>
    <dbReference type="NCBI Taxonomy" id="2952"/>
    <lineage>
        <taxon>Eukaryota</taxon>
        <taxon>Sar</taxon>
        <taxon>Alveolata</taxon>
        <taxon>Dinophyceae</taxon>
        <taxon>Suessiales</taxon>
        <taxon>Symbiodiniaceae</taxon>
        <taxon>Symbiodinium</taxon>
    </lineage>
</organism>
<name>A0A812LS37_SYMPI</name>
<feature type="compositionally biased region" description="Low complexity" evidence="6">
    <location>
        <begin position="103"/>
        <end position="112"/>
    </location>
</feature>
<dbReference type="Pfam" id="PF04034">
    <property type="entry name" value="Ribo_biogen_C"/>
    <property type="match status" value="1"/>
</dbReference>
<evidence type="ECO:0000256" key="4">
    <source>
        <dbReference type="ARBA" id="ARBA00022679"/>
    </source>
</evidence>
<evidence type="ECO:0000313" key="8">
    <source>
        <dbReference type="EMBL" id="CAE7250109.1"/>
    </source>
</evidence>
<feature type="region of interest" description="Disordered" evidence="6">
    <location>
        <begin position="63"/>
        <end position="119"/>
    </location>
</feature>
<evidence type="ECO:0000256" key="3">
    <source>
        <dbReference type="ARBA" id="ARBA00022552"/>
    </source>
</evidence>
<evidence type="ECO:0000256" key="2">
    <source>
        <dbReference type="ARBA" id="ARBA00022517"/>
    </source>
</evidence>
<evidence type="ECO:0000256" key="6">
    <source>
        <dbReference type="SAM" id="MobiDB-lite"/>
    </source>
</evidence>
<keyword evidence="2" id="KW-0690">Ribosome biogenesis</keyword>
<dbReference type="Proteomes" id="UP000649617">
    <property type="component" value="Unassembled WGS sequence"/>
</dbReference>
<dbReference type="InterPro" id="IPR022968">
    <property type="entry name" value="Tsr3-like"/>
</dbReference>
<keyword evidence="9" id="KW-1185">Reference proteome</keyword>
<accession>A0A812LS37</accession>
<dbReference type="InterPro" id="IPR007177">
    <property type="entry name" value="Tsr3_C"/>
</dbReference>
<keyword evidence="3" id="KW-0698">rRNA processing</keyword>
<dbReference type="PANTHER" id="PTHR20426">
    <property type="entry name" value="RIBOSOME BIOGENESIS PROTEIN TSR3 HOMOLOG"/>
    <property type="match status" value="1"/>
</dbReference>
<evidence type="ECO:0000256" key="5">
    <source>
        <dbReference type="ARBA" id="ARBA00022691"/>
    </source>
</evidence>
<dbReference type="EMBL" id="CAJNIZ010006446">
    <property type="protein sequence ID" value="CAE7250109.1"/>
    <property type="molecule type" value="Genomic_DNA"/>
</dbReference>
<dbReference type="PANTHER" id="PTHR20426:SF0">
    <property type="entry name" value="18S RRNA AMINOCARBOXYPROPYLTRANSFERASE"/>
    <property type="match status" value="1"/>
</dbReference>
<keyword evidence="4" id="KW-0808">Transferase</keyword>
<dbReference type="OrthoDB" id="10262062at2759"/>
<feature type="domain" description="16S/18S rRNA aminocarboxypropyltransferase Tsr3 C-terminal" evidence="7">
    <location>
        <begin position="1"/>
        <end position="53"/>
    </location>
</feature>
<keyword evidence="1" id="KW-0963">Cytoplasm</keyword>
<comment type="caution">
    <text evidence="8">The sequence shown here is derived from an EMBL/GenBank/DDBJ whole genome shotgun (WGS) entry which is preliminary data.</text>
</comment>
<evidence type="ECO:0000256" key="1">
    <source>
        <dbReference type="ARBA" id="ARBA00022490"/>
    </source>
</evidence>
<reference evidence="8" key="1">
    <citation type="submission" date="2021-02" db="EMBL/GenBank/DDBJ databases">
        <authorList>
            <person name="Dougan E. K."/>
            <person name="Rhodes N."/>
            <person name="Thang M."/>
            <person name="Chan C."/>
        </authorList>
    </citation>
    <scope>NUCLEOTIDE SEQUENCE</scope>
</reference>
<dbReference type="GO" id="GO:0106388">
    <property type="term" value="F:rRNA small subunit aminocarboxypropyltransferase activity"/>
    <property type="evidence" value="ECO:0007669"/>
    <property type="project" value="InterPro"/>
</dbReference>
<protein>
    <recommendedName>
        <fullName evidence="7">16S/18S rRNA aminocarboxypropyltransferase Tsr3 C-terminal domain-containing protein</fullName>
    </recommendedName>
</protein>
<sequence length="119" mass="13059">MAAALIIVGLRAEAKRMLRPFSWGEEFLRLNEEAFQVYSEAKNAAALRRAEAALLEKWRDEAAERRAQDLDLPPSEEEESQSSEDEEVDAAGNTVPQSQAKLSAHATSTSTAPTDADKV</sequence>